<protein>
    <submittedName>
        <fullName evidence="2">Uncharacterized protein</fullName>
    </submittedName>
</protein>
<feature type="region of interest" description="Disordered" evidence="1">
    <location>
        <begin position="1"/>
        <end position="229"/>
    </location>
</feature>
<feature type="compositionally biased region" description="Low complexity" evidence="1">
    <location>
        <begin position="320"/>
        <end position="332"/>
    </location>
</feature>
<dbReference type="Proteomes" id="UP001218188">
    <property type="component" value="Unassembled WGS sequence"/>
</dbReference>
<feature type="compositionally biased region" description="Low complexity" evidence="1">
    <location>
        <begin position="281"/>
        <end position="297"/>
    </location>
</feature>
<reference evidence="2" key="1">
    <citation type="submission" date="2023-03" db="EMBL/GenBank/DDBJ databases">
        <title>Massive genome expansion in bonnet fungi (Mycena s.s.) driven by repeated elements and novel gene families across ecological guilds.</title>
        <authorList>
            <consortium name="Lawrence Berkeley National Laboratory"/>
            <person name="Harder C.B."/>
            <person name="Miyauchi S."/>
            <person name="Viragh M."/>
            <person name="Kuo A."/>
            <person name="Thoen E."/>
            <person name="Andreopoulos B."/>
            <person name="Lu D."/>
            <person name="Skrede I."/>
            <person name="Drula E."/>
            <person name="Henrissat B."/>
            <person name="Morin E."/>
            <person name="Kohler A."/>
            <person name="Barry K."/>
            <person name="LaButti K."/>
            <person name="Morin E."/>
            <person name="Salamov A."/>
            <person name="Lipzen A."/>
            <person name="Mereny Z."/>
            <person name="Hegedus B."/>
            <person name="Baldrian P."/>
            <person name="Stursova M."/>
            <person name="Weitz H."/>
            <person name="Taylor A."/>
            <person name="Grigoriev I.V."/>
            <person name="Nagy L.G."/>
            <person name="Martin F."/>
            <person name="Kauserud H."/>
        </authorList>
    </citation>
    <scope>NUCLEOTIDE SEQUENCE</scope>
    <source>
        <strain evidence="2">CBHHK200</strain>
    </source>
</reference>
<dbReference type="InterPro" id="IPR038910">
    <property type="entry name" value="Hua1-like"/>
</dbReference>
<proteinExistence type="predicted"/>
<evidence type="ECO:0000256" key="1">
    <source>
        <dbReference type="SAM" id="MobiDB-lite"/>
    </source>
</evidence>
<name>A0AAD6SXB4_9AGAR</name>
<accession>A0AAD6SXB4</accession>
<dbReference type="PANTHER" id="PTHR28031:SF1">
    <property type="entry name" value="PROLINE-RICH PROTEIN HUA1"/>
    <property type="match status" value="1"/>
</dbReference>
<keyword evidence="3" id="KW-1185">Reference proteome</keyword>
<evidence type="ECO:0000313" key="3">
    <source>
        <dbReference type="Proteomes" id="UP001218188"/>
    </source>
</evidence>
<evidence type="ECO:0000313" key="2">
    <source>
        <dbReference type="EMBL" id="KAJ7034495.1"/>
    </source>
</evidence>
<gene>
    <name evidence="2" type="ORF">C8F04DRAFT_1221471</name>
</gene>
<feature type="compositionally biased region" description="Polar residues" evidence="1">
    <location>
        <begin position="89"/>
        <end position="111"/>
    </location>
</feature>
<dbReference type="AlphaFoldDB" id="A0AAD6SXB4"/>
<feature type="region of interest" description="Disordered" evidence="1">
    <location>
        <begin position="281"/>
        <end position="332"/>
    </location>
</feature>
<feature type="compositionally biased region" description="Pro residues" evidence="1">
    <location>
        <begin position="79"/>
        <end position="88"/>
    </location>
</feature>
<sequence>MADVSHNPFRTPAASPNSTGNQQYAPPGNPPPSQQQYSPPSAPHPVDPVGLTEEAPPAYTTRPDVYQGESTVEFGPSRPFQPAPPPPQNSGWTPQTQASASPTPSLWQQLTGQMSGMSMQSAPPSPSSGWSTAYPGRQQQPPPQMHVQPPPQPQQQPPLTTHLSEFARDFYATTSVPPSGFSDVSGARGAGASAVGYPPPPPGAPSSPSGGSGAGLPDDGRPTRTPVPGHPLLHEGNLLVYPPYHECSKCNNTGYKHGDPMHPCNKCWSRYARPYAGAVASSFPPPSSSSASGFASPNTGSTTFQRPLPRLYAPSPSPSPGAHSSSSAYPPSPGGLYPERDLAFGLGRHGRSRSAGSLRRGEGLLGSLRREVTDAIHGNGGPGMVYAPGDVRMGGTPCWRCSGRGTLSFLVFETVPCGVCRGVGRVFG</sequence>
<dbReference type="GO" id="GO:0005737">
    <property type="term" value="C:cytoplasm"/>
    <property type="evidence" value="ECO:0007669"/>
    <property type="project" value="TreeGrafter"/>
</dbReference>
<feature type="compositionally biased region" description="Low complexity" evidence="1">
    <location>
        <begin position="112"/>
        <end position="122"/>
    </location>
</feature>
<dbReference type="PANTHER" id="PTHR28031">
    <property type="entry name" value="PROLINE-RICH PROTEIN HUA1"/>
    <property type="match status" value="1"/>
</dbReference>
<feature type="compositionally biased region" description="Low complexity" evidence="1">
    <location>
        <begin position="184"/>
        <end position="196"/>
    </location>
</feature>
<organism evidence="2 3">
    <name type="scientific">Mycena alexandri</name>
    <dbReference type="NCBI Taxonomy" id="1745969"/>
    <lineage>
        <taxon>Eukaryota</taxon>
        <taxon>Fungi</taxon>
        <taxon>Dikarya</taxon>
        <taxon>Basidiomycota</taxon>
        <taxon>Agaricomycotina</taxon>
        <taxon>Agaricomycetes</taxon>
        <taxon>Agaricomycetidae</taxon>
        <taxon>Agaricales</taxon>
        <taxon>Marasmiineae</taxon>
        <taxon>Mycenaceae</taxon>
        <taxon>Mycena</taxon>
    </lineage>
</organism>
<dbReference type="EMBL" id="JARJCM010000057">
    <property type="protein sequence ID" value="KAJ7034495.1"/>
    <property type="molecule type" value="Genomic_DNA"/>
</dbReference>
<feature type="compositionally biased region" description="Pro residues" evidence="1">
    <location>
        <begin position="140"/>
        <end position="156"/>
    </location>
</feature>
<comment type="caution">
    <text evidence="2">The sequence shown here is derived from an EMBL/GenBank/DDBJ whole genome shotgun (WGS) entry which is preliminary data.</text>
</comment>